<gene>
    <name evidence="2" type="ORF">GONAM_14_01180</name>
</gene>
<dbReference type="AlphaFoldDB" id="K6VVJ1"/>
<dbReference type="EMBL" id="BAHE01000014">
    <property type="protein sequence ID" value="GAC00259.1"/>
    <property type="molecule type" value="Genomic_DNA"/>
</dbReference>
<evidence type="ECO:0000313" key="3">
    <source>
        <dbReference type="Proteomes" id="UP000035058"/>
    </source>
</evidence>
<reference evidence="2 3" key="1">
    <citation type="submission" date="2012-08" db="EMBL/GenBank/DDBJ databases">
        <title>Whole genome shotgun sequence of Gordonia namibiensis NBRC 108229.</title>
        <authorList>
            <person name="Isaki-Nakamura S."/>
            <person name="Hosoyama A."/>
            <person name="Tsuchikane K."/>
            <person name="Katsumata H."/>
            <person name="Baba S."/>
            <person name="Yamazaki S."/>
            <person name="Fujita N."/>
        </authorList>
    </citation>
    <scope>NUCLEOTIDE SEQUENCE [LARGE SCALE GENOMIC DNA]</scope>
    <source>
        <strain evidence="2 3">NBRC 108229</strain>
    </source>
</reference>
<comment type="caution">
    <text evidence="2">The sequence shown here is derived from an EMBL/GenBank/DDBJ whole genome shotgun (WGS) entry which is preliminary data.</text>
</comment>
<organism evidence="2 3">
    <name type="scientific">Gordonia namibiensis NBRC 108229</name>
    <dbReference type="NCBI Taxonomy" id="1208314"/>
    <lineage>
        <taxon>Bacteria</taxon>
        <taxon>Bacillati</taxon>
        <taxon>Actinomycetota</taxon>
        <taxon>Actinomycetes</taxon>
        <taxon>Mycobacteriales</taxon>
        <taxon>Gordoniaceae</taxon>
        <taxon>Gordonia</taxon>
    </lineage>
</organism>
<accession>K6VVJ1</accession>
<evidence type="ECO:0000313" key="2">
    <source>
        <dbReference type="EMBL" id="GAC00259.1"/>
    </source>
</evidence>
<dbReference type="Proteomes" id="UP000035058">
    <property type="component" value="Unassembled WGS sequence"/>
</dbReference>
<name>K6VVJ1_9ACTN</name>
<sequence>MADCRVRDPVPVERFDARDDPDLPAPERAEPVRVDDLLAPPLLAVLLPDRLAPERAADPVDRPVLLPPDRVPDVLAPDADVRVPVLAFEAIPTD</sequence>
<proteinExistence type="predicted"/>
<protein>
    <submittedName>
        <fullName evidence="2">Uncharacterized protein</fullName>
    </submittedName>
</protein>
<feature type="region of interest" description="Disordered" evidence="1">
    <location>
        <begin position="1"/>
        <end position="32"/>
    </location>
</feature>
<evidence type="ECO:0000256" key="1">
    <source>
        <dbReference type="SAM" id="MobiDB-lite"/>
    </source>
</evidence>
<keyword evidence="3" id="KW-1185">Reference proteome</keyword>